<evidence type="ECO:0000259" key="3">
    <source>
        <dbReference type="SMART" id="SM00822"/>
    </source>
</evidence>
<dbReference type="PRINTS" id="PR00081">
    <property type="entry name" value="GDHRDH"/>
</dbReference>
<dbReference type="SUPFAM" id="SSF51735">
    <property type="entry name" value="NAD(P)-binding Rossmann-fold domains"/>
    <property type="match status" value="1"/>
</dbReference>
<dbReference type="InterPro" id="IPR057326">
    <property type="entry name" value="KR_dom"/>
</dbReference>
<dbReference type="Pfam" id="PF00106">
    <property type="entry name" value="adh_short"/>
    <property type="match status" value="1"/>
</dbReference>
<dbReference type="Gene3D" id="3.40.50.720">
    <property type="entry name" value="NAD(P)-binding Rossmann-like Domain"/>
    <property type="match status" value="1"/>
</dbReference>
<comment type="similarity">
    <text evidence="1">Belongs to the short-chain dehydrogenases/reductases (SDR) family.</text>
</comment>
<comment type="caution">
    <text evidence="4">The sequence shown here is derived from an EMBL/GenBank/DDBJ whole genome shotgun (WGS) entry which is preliminary data.</text>
</comment>
<dbReference type="PANTHER" id="PTHR43669">
    <property type="entry name" value="5-KETO-D-GLUCONATE 5-REDUCTASE"/>
    <property type="match status" value="1"/>
</dbReference>
<protein>
    <recommendedName>
        <fullName evidence="3">Ketoreductase domain-containing protein</fullName>
    </recommendedName>
</protein>
<dbReference type="AlphaFoldDB" id="A0A8J3SKJ3"/>
<dbReference type="InterPro" id="IPR036291">
    <property type="entry name" value="NAD(P)-bd_dom_sf"/>
</dbReference>
<dbReference type="SMART" id="SM00822">
    <property type="entry name" value="PKS_KR"/>
    <property type="match status" value="1"/>
</dbReference>
<dbReference type="GO" id="GO:0016491">
    <property type="term" value="F:oxidoreductase activity"/>
    <property type="evidence" value="ECO:0007669"/>
    <property type="project" value="UniProtKB-KW"/>
</dbReference>
<reference evidence="4 5" key="1">
    <citation type="submission" date="2021-01" db="EMBL/GenBank/DDBJ databases">
        <title>Whole genome shotgun sequence of Planobispora siamensis NBRC 107568.</title>
        <authorList>
            <person name="Komaki H."/>
            <person name="Tamura T."/>
        </authorList>
    </citation>
    <scope>NUCLEOTIDE SEQUENCE [LARGE SCALE GENOMIC DNA]</scope>
    <source>
        <strain evidence="4 5">NBRC 107568</strain>
    </source>
</reference>
<dbReference type="InterPro" id="IPR002347">
    <property type="entry name" value="SDR_fam"/>
</dbReference>
<dbReference type="CDD" id="cd05233">
    <property type="entry name" value="SDR_c"/>
    <property type="match status" value="1"/>
</dbReference>
<dbReference type="RefSeq" id="WP_204066417.1">
    <property type="nucleotide sequence ID" value="NZ_BOOJ01000040.1"/>
</dbReference>
<accession>A0A8J3SKJ3</accession>
<keyword evidence="2" id="KW-0560">Oxidoreductase</keyword>
<dbReference type="EMBL" id="BOOJ01000040">
    <property type="protein sequence ID" value="GIH94281.1"/>
    <property type="molecule type" value="Genomic_DNA"/>
</dbReference>
<evidence type="ECO:0000313" key="4">
    <source>
        <dbReference type="EMBL" id="GIH94281.1"/>
    </source>
</evidence>
<gene>
    <name evidence="4" type="ORF">Psi01_49110</name>
</gene>
<organism evidence="4 5">
    <name type="scientific">Planobispora siamensis</name>
    <dbReference type="NCBI Taxonomy" id="936338"/>
    <lineage>
        <taxon>Bacteria</taxon>
        <taxon>Bacillati</taxon>
        <taxon>Actinomycetota</taxon>
        <taxon>Actinomycetes</taxon>
        <taxon>Streptosporangiales</taxon>
        <taxon>Streptosporangiaceae</taxon>
        <taxon>Planobispora</taxon>
    </lineage>
</organism>
<name>A0A8J3SKJ3_9ACTN</name>
<keyword evidence="5" id="KW-1185">Reference proteome</keyword>
<proteinExistence type="inferred from homology"/>
<dbReference type="Proteomes" id="UP000619788">
    <property type="component" value="Unassembled WGS sequence"/>
</dbReference>
<sequence>MTDDHIDAAAFHGRVVLITGGTGGIGLATARLLPGGDAHVIITGRDDARLGRAAEQLRASGGDGSRLLAVRADAASLPDLDRLTLLIRERHGRLDGVFANAGVGVFQRGDEVTEKDFDHTVDVNLKGVFFTIQKALPLLDADETLHLHRLARPPRAARPGTPSHDALRVLLAWSAPRAAVTPAESGSTPSRR</sequence>
<feature type="domain" description="Ketoreductase" evidence="3">
    <location>
        <begin position="14"/>
        <end position="179"/>
    </location>
</feature>
<evidence type="ECO:0000256" key="2">
    <source>
        <dbReference type="ARBA" id="ARBA00023002"/>
    </source>
</evidence>
<dbReference type="PANTHER" id="PTHR43669:SF3">
    <property type="entry name" value="ALCOHOL DEHYDROGENASE, PUTATIVE (AFU_ORTHOLOGUE AFUA_3G03445)-RELATED"/>
    <property type="match status" value="1"/>
</dbReference>
<evidence type="ECO:0000313" key="5">
    <source>
        <dbReference type="Proteomes" id="UP000619788"/>
    </source>
</evidence>
<evidence type="ECO:0000256" key="1">
    <source>
        <dbReference type="ARBA" id="ARBA00006484"/>
    </source>
</evidence>